<protein>
    <recommendedName>
        <fullName evidence="1">DUF4376 domain-containing protein</fullName>
    </recommendedName>
</protein>
<accession>A0A8S5QRX5</accession>
<name>A0A8S5QRX5_9CAUD</name>
<feature type="domain" description="DUF4376" evidence="1">
    <location>
        <begin position="93"/>
        <end position="178"/>
    </location>
</feature>
<evidence type="ECO:0000313" key="2">
    <source>
        <dbReference type="EMBL" id="DAE21958.1"/>
    </source>
</evidence>
<dbReference type="InterPro" id="IPR025484">
    <property type="entry name" value="DUF4376"/>
</dbReference>
<evidence type="ECO:0000259" key="1">
    <source>
        <dbReference type="Pfam" id="PF14301"/>
    </source>
</evidence>
<proteinExistence type="predicted"/>
<dbReference type="Pfam" id="PF14301">
    <property type="entry name" value="DUF4376"/>
    <property type="match status" value="1"/>
</dbReference>
<sequence length="225" mass="25333">MHKTNSPATQGKITYVELPDGSVDVWIRKNEQELPETEEGPAGFEADEIYFKLSSAAVASKEEIEADIDFWFTKLEEAQEGEISDFLSKENYRAKIRAALSAACEQTIVSGVDVDLSVGTEHFSLTQNDQINLFGKQAQLASGAEQLEYHQDQTPCKYYSAEDMQKIIAQAMAWVSYHTTYCNSAFTWLEACGKASDMDAVKYGAEIPEEYCSEVYKDYKKMMEE</sequence>
<dbReference type="EMBL" id="BK015722">
    <property type="protein sequence ID" value="DAE21958.1"/>
    <property type="molecule type" value="Genomic_DNA"/>
</dbReference>
<organism evidence="2">
    <name type="scientific">Myoviridae sp. ct7zc7</name>
    <dbReference type="NCBI Taxonomy" id="2826620"/>
    <lineage>
        <taxon>Viruses</taxon>
        <taxon>Duplodnaviria</taxon>
        <taxon>Heunggongvirae</taxon>
        <taxon>Uroviricota</taxon>
        <taxon>Caudoviricetes</taxon>
    </lineage>
</organism>
<reference evidence="2" key="1">
    <citation type="journal article" date="2021" name="Proc. Natl. Acad. Sci. U.S.A.">
        <title>A Catalog of Tens of Thousands of Viruses from Human Metagenomes Reveals Hidden Associations with Chronic Diseases.</title>
        <authorList>
            <person name="Tisza M.J."/>
            <person name="Buck C.B."/>
        </authorList>
    </citation>
    <scope>NUCLEOTIDE SEQUENCE</scope>
    <source>
        <strain evidence="2">Ct7zc7</strain>
    </source>
</reference>